<dbReference type="SUPFAM" id="SSF140459">
    <property type="entry name" value="PE/PPE dimer-like"/>
    <property type="match status" value="1"/>
</dbReference>
<dbReference type="EMBL" id="LQPW01000125">
    <property type="protein sequence ID" value="ORW97874.1"/>
    <property type="molecule type" value="Genomic_DNA"/>
</dbReference>
<accession>A0A1X2EBV5</accession>
<gene>
    <name evidence="3" type="ORF">AWC27_04485</name>
</gene>
<comment type="caution">
    <text evidence="3">The sequence shown here is derived from an EMBL/GenBank/DDBJ whole genome shotgun (WGS) entry which is preliminary data.</text>
</comment>
<proteinExistence type="inferred from homology"/>
<dbReference type="Proteomes" id="UP000193317">
    <property type="component" value="Unassembled WGS sequence"/>
</dbReference>
<dbReference type="InterPro" id="IPR000030">
    <property type="entry name" value="PPE_dom"/>
</dbReference>
<dbReference type="OrthoDB" id="4752337at2"/>
<dbReference type="AlphaFoldDB" id="A0A1X2EBV5"/>
<name>A0A1X2EBV5_MYCSZ</name>
<comment type="similarity">
    <text evidence="1">Belongs to the mycobacterial PPE family.</text>
</comment>
<dbReference type="GO" id="GO:0052572">
    <property type="term" value="P:response to host immune response"/>
    <property type="evidence" value="ECO:0007669"/>
    <property type="project" value="TreeGrafter"/>
</dbReference>
<reference evidence="3 4" key="1">
    <citation type="submission" date="2016-01" db="EMBL/GenBank/DDBJ databases">
        <title>The new phylogeny of the genus Mycobacterium.</title>
        <authorList>
            <person name="Tarcisio F."/>
            <person name="Conor M."/>
            <person name="Antonella G."/>
            <person name="Elisabetta G."/>
            <person name="Giulia F.S."/>
            <person name="Sara T."/>
            <person name="Anna F."/>
            <person name="Clotilde B."/>
            <person name="Roberto B."/>
            <person name="Veronica D.S."/>
            <person name="Fabio R."/>
            <person name="Monica P."/>
            <person name="Olivier J."/>
            <person name="Enrico T."/>
            <person name="Nicola S."/>
        </authorList>
    </citation>
    <scope>NUCLEOTIDE SEQUENCE [LARGE SCALE GENOMIC DNA]</scope>
    <source>
        <strain evidence="3 4">DSM 44166</strain>
    </source>
</reference>
<dbReference type="PANTHER" id="PTHR46766">
    <property type="entry name" value="GLUTAMINE-RICH PROTEIN 2"/>
    <property type="match status" value="1"/>
</dbReference>
<organism evidence="3 4">
    <name type="scientific">Mycobacterium szulgai</name>
    <dbReference type="NCBI Taxonomy" id="1787"/>
    <lineage>
        <taxon>Bacteria</taxon>
        <taxon>Bacillati</taxon>
        <taxon>Actinomycetota</taxon>
        <taxon>Actinomycetes</taxon>
        <taxon>Mycobacteriales</taxon>
        <taxon>Mycobacteriaceae</taxon>
        <taxon>Mycobacterium</taxon>
    </lineage>
</organism>
<dbReference type="Gene3D" id="1.20.1260.20">
    <property type="entry name" value="PPE superfamily"/>
    <property type="match status" value="1"/>
</dbReference>
<feature type="domain" description="PPE" evidence="2">
    <location>
        <begin position="3"/>
        <end position="162"/>
    </location>
</feature>
<evidence type="ECO:0000256" key="1">
    <source>
        <dbReference type="ARBA" id="ARBA00010652"/>
    </source>
</evidence>
<sequence length="383" mass="38824">MEFITLPPEVSSALMHSGPGAESLLEASVAWQRLSADLEETASSYNAVLSALAADWHGPSPLAMIQAAAPYLIWMRATAQQCQQLASSTQSAAAAFSSTLAAVVPPATVGANRTQLAHLLATNGFGKNLAAIAETEAQYQNMWVNNASAMYRYETTSAQTTALSLFASPPSIADPGAPAAQATAVSAAAAVAPADAIAPPVSPIDALMQAIGVTFDPDQGWFGLANTYANQFISSGFPINLLSYMAQNTSAQALQSVAPDIAEGLSQGESALSEAAAGISNAAGAFGALEPAAAVGVGVSLGNLSAPPATLGVLTAAHTPVQLASAVSPLPAGDAGFPMLPPLMPPPISAGSGWRKRKEPKYEDLAMGLELKGTFMPRPPGAG</sequence>
<dbReference type="Pfam" id="PF00823">
    <property type="entry name" value="PPE"/>
    <property type="match status" value="1"/>
</dbReference>
<dbReference type="InterPro" id="IPR038332">
    <property type="entry name" value="PPE_sf"/>
</dbReference>
<keyword evidence="4" id="KW-1185">Reference proteome</keyword>
<evidence type="ECO:0000313" key="3">
    <source>
        <dbReference type="EMBL" id="ORW97874.1"/>
    </source>
</evidence>
<evidence type="ECO:0000259" key="2">
    <source>
        <dbReference type="Pfam" id="PF00823"/>
    </source>
</evidence>
<dbReference type="RefSeq" id="WP_085671655.1">
    <property type="nucleotide sequence ID" value="NZ_JACKRU010000623.1"/>
</dbReference>
<protein>
    <recommendedName>
        <fullName evidence="2">PPE domain-containing protein</fullName>
    </recommendedName>
</protein>
<evidence type="ECO:0000313" key="4">
    <source>
        <dbReference type="Proteomes" id="UP000193317"/>
    </source>
</evidence>
<dbReference type="PANTHER" id="PTHR46766:SF1">
    <property type="entry name" value="GLUTAMINE-RICH PROTEIN 2"/>
    <property type="match status" value="1"/>
</dbReference>